<feature type="compositionally biased region" description="Acidic residues" evidence="1">
    <location>
        <begin position="546"/>
        <end position="562"/>
    </location>
</feature>
<protein>
    <submittedName>
        <fullName evidence="5">Uncharacterized protein</fullName>
    </submittedName>
</protein>
<dbReference type="AlphaFoldDB" id="A0A1I8AXP9"/>
<feature type="region of interest" description="Disordered" evidence="1">
    <location>
        <begin position="456"/>
        <end position="575"/>
    </location>
</feature>
<feature type="signal peptide" evidence="3">
    <location>
        <begin position="1"/>
        <end position="24"/>
    </location>
</feature>
<feature type="chain" id="PRO_5009315223" evidence="3">
    <location>
        <begin position="25"/>
        <end position="575"/>
    </location>
</feature>
<keyword evidence="2" id="KW-0472">Membrane</keyword>
<proteinExistence type="predicted"/>
<feature type="region of interest" description="Disordered" evidence="1">
    <location>
        <begin position="327"/>
        <end position="408"/>
    </location>
</feature>
<dbReference type="WBParaSite" id="MhA1_Contig104.frz3.gene18">
    <property type="protein sequence ID" value="MhA1_Contig104.frz3.gene18"/>
    <property type="gene ID" value="MhA1_Contig104.frz3.gene18"/>
</dbReference>
<feature type="compositionally biased region" description="Low complexity" evidence="1">
    <location>
        <begin position="357"/>
        <end position="373"/>
    </location>
</feature>
<accession>A0A1I8AXP9</accession>
<evidence type="ECO:0000256" key="3">
    <source>
        <dbReference type="SAM" id="SignalP"/>
    </source>
</evidence>
<feature type="compositionally biased region" description="Basic and acidic residues" evidence="1">
    <location>
        <begin position="347"/>
        <end position="356"/>
    </location>
</feature>
<keyword evidence="3" id="KW-0732">Signal</keyword>
<evidence type="ECO:0000256" key="2">
    <source>
        <dbReference type="SAM" id="Phobius"/>
    </source>
</evidence>
<evidence type="ECO:0000313" key="4">
    <source>
        <dbReference type="Proteomes" id="UP000095281"/>
    </source>
</evidence>
<name>A0A1I8AXP9_MELHA</name>
<feature type="compositionally biased region" description="Polar residues" evidence="1">
    <location>
        <begin position="378"/>
        <end position="398"/>
    </location>
</feature>
<keyword evidence="2" id="KW-0812">Transmembrane</keyword>
<evidence type="ECO:0000256" key="1">
    <source>
        <dbReference type="SAM" id="MobiDB-lite"/>
    </source>
</evidence>
<sequence length="575" mass="62606">MFINVAALSLAFLVLLGQFNTIGADNVGLGNHVLQGGKVTLAAGSRVANKEDIEKYRTSFPDACEVVIDEQGNIILHYTNQGATKDKGCTVDLLTDKVDEIAFLTGLFNPEGLAACLKGSSINANILPFAYSLTNEEIKQFHNGPRFVNEGCDESCEEGCIEKTGLEVRLLHGQTKNGEEFVVFFANPIGTKLIYSTGLELDKKAPKNEVKQMYLDVEINQTDPKFHFKESREEQETSTCMKNIKENILSPSTWEIDGTSPDPTMNRLLVFHLLPQKASRKRRRDFKNPANGVMENAVKKELPEGPKCYDLMIVFLNQNYKLLTTLPSSNIPPTPKQPIGASQPQGESKDPIDKETFSTTSTSNDDNSTVSTTKGDSENATTISQTTEINEVSKTTSPKDPPASTTSITKATTTTTVTTTTKSSSGIVVVVIVVVILAIVGIGAAVYFFVIKKGSDKEEKDAEGGDETKGDAEGADEKKEGAEGEEKEKEDGEEGDKSKDDEEGDKSKGDDEEGDKKDVKDSASKTEGETKEEQTGATSVDTEDKKEEEEEGEKGEAETPEDEANKKVDEEVYKV</sequence>
<reference evidence="5" key="1">
    <citation type="submission" date="2016-11" db="UniProtKB">
        <authorList>
            <consortium name="WormBaseParasite"/>
        </authorList>
    </citation>
    <scope>IDENTIFICATION</scope>
</reference>
<keyword evidence="4" id="KW-1185">Reference proteome</keyword>
<feature type="compositionally biased region" description="Basic and acidic residues" evidence="1">
    <location>
        <begin position="563"/>
        <end position="575"/>
    </location>
</feature>
<dbReference type="Proteomes" id="UP000095281">
    <property type="component" value="Unplaced"/>
</dbReference>
<keyword evidence="2" id="KW-1133">Transmembrane helix</keyword>
<feature type="transmembrane region" description="Helical" evidence="2">
    <location>
        <begin position="427"/>
        <end position="450"/>
    </location>
</feature>
<feature type="compositionally biased region" description="Basic and acidic residues" evidence="1">
    <location>
        <begin position="456"/>
        <end position="534"/>
    </location>
</feature>
<organism evidence="4 5">
    <name type="scientific">Meloidogyne hapla</name>
    <name type="common">Root-knot nematode worm</name>
    <dbReference type="NCBI Taxonomy" id="6305"/>
    <lineage>
        <taxon>Eukaryota</taxon>
        <taxon>Metazoa</taxon>
        <taxon>Ecdysozoa</taxon>
        <taxon>Nematoda</taxon>
        <taxon>Chromadorea</taxon>
        <taxon>Rhabditida</taxon>
        <taxon>Tylenchina</taxon>
        <taxon>Tylenchomorpha</taxon>
        <taxon>Tylenchoidea</taxon>
        <taxon>Meloidogynidae</taxon>
        <taxon>Meloidogyninae</taxon>
        <taxon>Meloidogyne</taxon>
    </lineage>
</organism>
<evidence type="ECO:0000313" key="5">
    <source>
        <dbReference type="WBParaSite" id="MhA1_Contig104.frz3.gene18"/>
    </source>
</evidence>